<evidence type="ECO:0000313" key="2">
    <source>
        <dbReference type="EMBL" id="CAI5443127.1"/>
    </source>
</evidence>
<dbReference type="AlphaFoldDB" id="A0A9P1IH55"/>
<proteinExistence type="predicted"/>
<sequence>MGQKKYNRRRDGSKRPPLKSVENTTTTDGPQPQVQHLQAVQKPQPREQHFEAAQKPQSHVQHFESPSKNQTSFATRPRRADQSENWRKPEVQRQQSSWRNQREPAVGNTRERKDEVRECSNQQSEQSTSTIVFQQKAPTKVERNTNVRSFESKFSSFLDGIDPIFRNACKIKNIGEDVAKLIEELNKIGLNNFWPFENPNFHTNINELRKVFEELFKIVKTCFMFLCYQRGFIFIQADKSRKYSNAWNNSIDVDGELTILKEVVKKLKNLCEEKKWTDEGDLSFSNNVDKYFDLLVPALKTSDIEVLSNHGIIDRLNSISSRKSLGFEISVKDVDDMLSTSLKMRGFGDFTATASQCVEVFTTSNQLEQILEKSEEILKIVDIRCGNAALKAITRLFGQISEEEIAAIFEKLDKFGKSTMSRFLGYSPNEIMSRAKETEDVYKLFYLALPGKSGENHFITSNEAGDAIRAFYALFDIQEVNQMLFQICCHSMDNKNQKQIIQALKNLPESLKKTLEIGEEFFSGDYSNNENSLYFQIGNGINKLSSDKQISKFIKVLISAKPDNILSYERIFRMCIKSINLPESKNVSNVLLTIGKDLPIEDLKFSKDFIQDLILSMLRIYSFPVDVNLSGKYDFLASMLVQVFELCKINDEIQLDVDYLVKEWEKLNHPWFVKLYLQEWFNVLYFPTKPNIVYPWSSIESPTISDYAELVKLSTSWPHCAEINLITHCMSKVLPNDLNSVEILEEMLKRVDGLEIVDRWKDRLKCAYKSKIEDRKYAKQEKSYDNPDGAHENVGNEEKKEMEGQEFVERIAEKSRNIVELPEDKEKWLGHMAPEFWRALTQAQQKEVKKYRLEHPRLKQYRPAPRKTE</sequence>
<evidence type="ECO:0000313" key="3">
    <source>
        <dbReference type="Proteomes" id="UP001152747"/>
    </source>
</evidence>
<evidence type="ECO:0000256" key="1">
    <source>
        <dbReference type="SAM" id="MobiDB-lite"/>
    </source>
</evidence>
<feature type="compositionally biased region" description="Polar residues" evidence="1">
    <location>
        <begin position="55"/>
        <end position="74"/>
    </location>
</feature>
<keyword evidence="3" id="KW-1185">Reference proteome</keyword>
<feature type="region of interest" description="Disordered" evidence="1">
    <location>
        <begin position="1"/>
        <end position="131"/>
    </location>
</feature>
<accession>A0A9P1IH55</accession>
<dbReference type="EMBL" id="CANHGI010000002">
    <property type="protein sequence ID" value="CAI5443127.1"/>
    <property type="molecule type" value="Genomic_DNA"/>
</dbReference>
<organism evidence="2 3">
    <name type="scientific">Caenorhabditis angaria</name>
    <dbReference type="NCBI Taxonomy" id="860376"/>
    <lineage>
        <taxon>Eukaryota</taxon>
        <taxon>Metazoa</taxon>
        <taxon>Ecdysozoa</taxon>
        <taxon>Nematoda</taxon>
        <taxon>Chromadorea</taxon>
        <taxon>Rhabditida</taxon>
        <taxon>Rhabditina</taxon>
        <taxon>Rhabditomorpha</taxon>
        <taxon>Rhabditoidea</taxon>
        <taxon>Rhabditidae</taxon>
        <taxon>Peloderinae</taxon>
        <taxon>Caenorhabditis</taxon>
    </lineage>
</organism>
<feature type="compositionally biased region" description="Basic and acidic residues" evidence="1">
    <location>
        <begin position="78"/>
        <end position="91"/>
    </location>
</feature>
<dbReference type="OrthoDB" id="5873032at2759"/>
<reference evidence="2" key="1">
    <citation type="submission" date="2022-11" db="EMBL/GenBank/DDBJ databases">
        <authorList>
            <person name="Kikuchi T."/>
        </authorList>
    </citation>
    <scope>NUCLEOTIDE SEQUENCE</scope>
    <source>
        <strain evidence="2">PS1010</strain>
    </source>
</reference>
<feature type="compositionally biased region" description="Polar residues" evidence="1">
    <location>
        <begin position="21"/>
        <end position="38"/>
    </location>
</feature>
<feature type="compositionally biased region" description="Basic and acidic residues" evidence="1">
    <location>
        <begin position="109"/>
        <end position="118"/>
    </location>
</feature>
<comment type="caution">
    <text evidence="2">The sequence shown here is derived from an EMBL/GenBank/DDBJ whole genome shotgun (WGS) entry which is preliminary data.</text>
</comment>
<name>A0A9P1IH55_9PELO</name>
<feature type="compositionally biased region" description="Polar residues" evidence="1">
    <location>
        <begin position="119"/>
        <end position="131"/>
    </location>
</feature>
<feature type="region of interest" description="Disordered" evidence="1">
    <location>
        <begin position="778"/>
        <end position="803"/>
    </location>
</feature>
<dbReference type="Proteomes" id="UP001152747">
    <property type="component" value="Unassembled WGS sequence"/>
</dbReference>
<gene>
    <name evidence="2" type="ORF">CAMP_LOCUS5764</name>
</gene>
<protein>
    <submittedName>
        <fullName evidence="2">Uncharacterized protein</fullName>
    </submittedName>
</protein>